<feature type="domain" description="CLEC16A/TT9 C-terminal" evidence="5">
    <location>
        <begin position="780"/>
        <end position="915"/>
    </location>
</feature>
<proteinExistence type="inferred from homology"/>
<organism evidence="6 7">
    <name type="scientific">Limosa lapponica baueri</name>
    <dbReference type="NCBI Taxonomy" id="1758121"/>
    <lineage>
        <taxon>Eukaryota</taxon>
        <taxon>Metazoa</taxon>
        <taxon>Chordata</taxon>
        <taxon>Craniata</taxon>
        <taxon>Vertebrata</taxon>
        <taxon>Euteleostomi</taxon>
        <taxon>Archelosauria</taxon>
        <taxon>Archosauria</taxon>
        <taxon>Dinosauria</taxon>
        <taxon>Saurischia</taxon>
        <taxon>Theropoda</taxon>
        <taxon>Coelurosauria</taxon>
        <taxon>Aves</taxon>
        <taxon>Neognathae</taxon>
        <taxon>Neoaves</taxon>
        <taxon>Charadriiformes</taxon>
        <taxon>Scolopacidae</taxon>
        <taxon>Limosa</taxon>
    </lineage>
</organism>
<evidence type="ECO:0000313" key="6">
    <source>
        <dbReference type="EMBL" id="PKU39995.1"/>
    </source>
</evidence>
<gene>
    <name evidence="6" type="ORF">llap_9701</name>
</gene>
<protein>
    <submittedName>
        <fullName evidence="6">Protein clec16a isoform x1</fullName>
    </submittedName>
</protein>
<evidence type="ECO:0000259" key="5">
    <source>
        <dbReference type="Pfam" id="PF19439"/>
    </source>
</evidence>
<dbReference type="InterPro" id="IPR045820">
    <property type="entry name" value="CLEC16A/TT9_C"/>
</dbReference>
<comment type="similarity">
    <text evidence="1">Belongs to the CLEC16A/gop-1 family.</text>
</comment>
<feature type="region of interest" description="Disordered" evidence="3">
    <location>
        <begin position="375"/>
        <end position="429"/>
    </location>
</feature>
<reference evidence="7" key="2">
    <citation type="submission" date="2017-12" db="EMBL/GenBank/DDBJ databases">
        <title>Genome sequence of the Bar-tailed Godwit (Limosa lapponica baueri).</title>
        <authorList>
            <person name="Lima N.C.B."/>
            <person name="Parody-Merino A.M."/>
            <person name="Battley P.F."/>
            <person name="Fidler A.E."/>
            <person name="Prosdocimi F."/>
        </authorList>
    </citation>
    <scope>NUCLEOTIDE SEQUENCE [LARGE SCALE GENOMIC DNA]</scope>
</reference>
<keyword evidence="2" id="KW-0072">Autophagy</keyword>
<feature type="region of interest" description="Disordered" evidence="3">
    <location>
        <begin position="792"/>
        <end position="837"/>
    </location>
</feature>
<sequence length="941" mass="106321">MFGRSRSWVGGGHGKAARSIHSLDHLKYMYHVLTKNTTVTDHNRNLLVETIRSITEILIWGDQNDSSVFDFFLEKNMFVFFLNILRQKSGRYVCVQLLQTLNILFENISHETSLYYLLSNNYVNSIIVHKFDFSDEEIMAYYISFLKTLSLKLNNHTVHFFYNEHTNDFALYTEAIKFFNHPESMVRIAVRTITLNVYKVDNQPMLHYIRDKTAVPYFSNLVWFIGSHVIELDNCVQTDEEHRNRGKLSDLVAEHLDHLHYLNDILIINCEFLNDVLTDHLLNRLFLPLYVYSLVNQDKGGERPKISFQVSLYLLSQVFLIIHYAPLVNSLAEVILNGDLSVFSSKVEQDIQKNSAKSSIRCFIKPTETLERSLEINKQKGKKRLQKRPNYKNVGEEDEEERGSEDNQDDLDKTKGTEASSKGVRTSSENEEIEMVIMERCKLSELSISTVTEQNTTDEEKSAAASGSEITNWNRPFLDMVYNALDCADDDYYALFVLCLLYAMSHNKDGKIRLATLELGCLLLKQLVFSKNGSIIKDVHLACLEGAREESVHLLRRFYKGEEIFLDMFEDEYRSMTIKPMNVEYLMMDASILLPPTGTPLTGIDFVKRLPCGDVERTRRAIRVFFMLRSLSLHLRDEPETQLPLTREEDLIKTDDVLDLNNSDLIACTVITKDGGQVQRFLAVDIYQMSLVEPDVARLGWGVVKFAGLLQDMQVTGVEDDSRALNIIIHKPASSPHSKPFPILQATFIFSDHIRCIIAKQRLAKGRIQARRMKMQRIAGFAVAQCINQHNPSPLSSPSPSSGSGSTGRCDSVTASSTSTPSAAQSPADDASAPEQPQMTISGQTMLTDETLSAVSKSSKNAVKNSDIDTANLSPSLIPAQQPTISLITDDNTDALSVESLTLVPPVDPHSIRTFSCISQSSLQSEVEVCKVKEVEEECSD</sequence>
<name>A0A2I0U1T6_LIMLA</name>
<accession>A0A2I0U1T6</accession>
<dbReference type="PANTHER" id="PTHR21481">
    <property type="entry name" value="PROTEIN CLEC16A"/>
    <property type="match status" value="1"/>
</dbReference>
<dbReference type="Proteomes" id="UP000233556">
    <property type="component" value="Unassembled WGS sequence"/>
</dbReference>
<reference evidence="7" key="1">
    <citation type="submission" date="2017-11" db="EMBL/GenBank/DDBJ databases">
        <authorList>
            <person name="Lima N.C."/>
            <person name="Parody-Merino A.M."/>
            <person name="Battley P.F."/>
            <person name="Fidler A.E."/>
            <person name="Prosdocimi F."/>
        </authorList>
    </citation>
    <scope>NUCLEOTIDE SEQUENCE [LARGE SCALE GENOMIC DNA]</scope>
</reference>
<dbReference type="OrthoDB" id="294052at2759"/>
<dbReference type="GO" id="GO:0007034">
    <property type="term" value="P:vacuolar transport"/>
    <property type="evidence" value="ECO:0007669"/>
    <property type="project" value="TreeGrafter"/>
</dbReference>
<feature type="domain" description="CLEC16A/TT9 C-terminal" evidence="5">
    <location>
        <begin position="243"/>
        <end position="508"/>
    </location>
</feature>
<keyword evidence="7" id="KW-1185">Reference proteome</keyword>
<dbReference type="PANTHER" id="PTHR21481:SF0">
    <property type="entry name" value="PROTEIN CLEC16A"/>
    <property type="match status" value="1"/>
</dbReference>
<dbReference type="InterPro" id="IPR019155">
    <property type="entry name" value="CLEC16A/TT9_N"/>
</dbReference>
<evidence type="ECO:0000256" key="2">
    <source>
        <dbReference type="ARBA" id="ARBA00023006"/>
    </source>
</evidence>
<dbReference type="GO" id="GO:0016197">
    <property type="term" value="P:endosomal transport"/>
    <property type="evidence" value="ECO:0007669"/>
    <property type="project" value="TreeGrafter"/>
</dbReference>
<evidence type="ECO:0000256" key="1">
    <source>
        <dbReference type="ARBA" id="ARBA00006441"/>
    </source>
</evidence>
<evidence type="ECO:0000259" key="4">
    <source>
        <dbReference type="Pfam" id="PF09758"/>
    </source>
</evidence>
<dbReference type="AlphaFoldDB" id="A0A2I0U1T6"/>
<dbReference type="GO" id="GO:1901096">
    <property type="term" value="P:regulation of autophagosome maturation"/>
    <property type="evidence" value="ECO:0007669"/>
    <property type="project" value="TreeGrafter"/>
</dbReference>
<feature type="domain" description="CLEC16A/TT9 C-terminal" evidence="5">
    <location>
        <begin position="509"/>
        <end position="779"/>
    </location>
</feature>
<feature type="compositionally biased region" description="Acidic residues" evidence="3">
    <location>
        <begin position="396"/>
        <end position="409"/>
    </location>
</feature>
<dbReference type="EMBL" id="KZ506367">
    <property type="protein sequence ID" value="PKU39995.1"/>
    <property type="molecule type" value="Genomic_DNA"/>
</dbReference>
<feature type="domain" description="FPL" evidence="4">
    <location>
        <begin position="51"/>
        <end position="198"/>
    </location>
</feature>
<dbReference type="GO" id="GO:0006914">
    <property type="term" value="P:autophagy"/>
    <property type="evidence" value="ECO:0007669"/>
    <property type="project" value="UniProtKB-KW"/>
</dbReference>
<dbReference type="Pfam" id="PF19439">
    <property type="entry name" value="CLEC16A_C"/>
    <property type="match status" value="3"/>
</dbReference>
<feature type="compositionally biased region" description="Low complexity" evidence="3">
    <location>
        <begin position="811"/>
        <end position="834"/>
    </location>
</feature>
<feature type="compositionally biased region" description="Low complexity" evidence="3">
    <location>
        <begin position="792"/>
        <end position="804"/>
    </location>
</feature>
<feature type="compositionally biased region" description="Basic residues" evidence="3">
    <location>
        <begin position="379"/>
        <end position="390"/>
    </location>
</feature>
<dbReference type="GO" id="GO:0005770">
    <property type="term" value="C:late endosome"/>
    <property type="evidence" value="ECO:0007669"/>
    <property type="project" value="TreeGrafter"/>
</dbReference>
<evidence type="ECO:0000256" key="3">
    <source>
        <dbReference type="SAM" id="MobiDB-lite"/>
    </source>
</evidence>
<dbReference type="Pfam" id="PF09758">
    <property type="entry name" value="FPL"/>
    <property type="match status" value="1"/>
</dbReference>
<feature type="compositionally biased region" description="Polar residues" evidence="3">
    <location>
        <begin position="417"/>
        <end position="427"/>
    </location>
</feature>
<dbReference type="GO" id="GO:0005794">
    <property type="term" value="C:Golgi apparatus"/>
    <property type="evidence" value="ECO:0007669"/>
    <property type="project" value="TreeGrafter"/>
</dbReference>
<evidence type="ECO:0000313" key="7">
    <source>
        <dbReference type="Proteomes" id="UP000233556"/>
    </source>
</evidence>
<dbReference type="InterPro" id="IPR039272">
    <property type="entry name" value="CLEC16A/TT9"/>
</dbReference>